<gene>
    <name evidence="2" type="ORF">VIA_000404</name>
    <name evidence="3" type="ORF">VIOR3934_11852</name>
</gene>
<evidence type="ECO:0000313" key="3">
    <source>
        <dbReference type="EMBL" id="EGU51729.1"/>
    </source>
</evidence>
<dbReference type="EMBL" id="ACZV01000003">
    <property type="protein sequence ID" value="EEX94941.1"/>
    <property type="molecule type" value="Genomic_DNA"/>
</dbReference>
<keyword evidence="5" id="KW-1185">Reference proteome</keyword>
<dbReference type="EMBL" id="AFWH01000017">
    <property type="protein sequence ID" value="EGU51729.1"/>
    <property type="molecule type" value="Genomic_DNA"/>
</dbReference>
<dbReference type="SUPFAM" id="SSF51206">
    <property type="entry name" value="cAMP-binding domain-like"/>
    <property type="match status" value="1"/>
</dbReference>
<dbReference type="InterPro" id="IPR018490">
    <property type="entry name" value="cNMP-bd_dom_sf"/>
</dbReference>
<dbReference type="CDD" id="cd00038">
    <property type="entry name" value="CAP_ED"/>
    <property type="match status" value="1"/>
</dbReference>
<organism evidence="3 4">
    <name type="scientific">Vibrio orientalis CIP 102891 = ATCC 33934</name>
    <dbReference type="NCBI Taxonomy" id="675816"/>
    <lineage>
        <taxon>Bacteria</taxon>
        <taxon>Pseudomonadati</taxon>
        <taxon>Pseudomonadota</taxon>
        <taxon>Gammaproteobacteria</taxon>
        <taxon>Vibrionales</taxon>
        <taxon>Vibrionaceae</taxon>
        <taxon>Vibrio</taxon>
        <taxon>Vibrio oreintalis group</taxon>
    </lineage>
</organism>
<feature type="domain" description="Cyclic nucleotide-binding" evidence="1">
    <location>
        <begin position="68"/>
        <end position="149"/>
    </location>
</feature>
<sequence>MSQSRNFDCGFFVFSPRSHPDKDLRYTLGYHFYPCNLIMFDAFQQQLANNGFTQPEITQLSDSAHFIELPTRHILLHQGEVASEIHFLIQGICHSAYLTDKGKEFSKEFYWENDWIIGFESLIKQQPSPYLLESLTPCSILSLPIETLRVWREEKHSIYLKLLETQLMYKENKERFMLLYSAEERYELFGQHYPELLERLNDYQIAAYLGITPISLSRIKNRQ</sequence>
<reference evidence="3" key="2">
    <citation type="submission" date="2011-08" db="EMBL/GenBank/DDBJ databases">
        <authorList>
            <person name="Hoffman M."/>
            <person name="Strain E.A."/>
            <person name="Brown E."/>
            <person name="Allard M.W."/>
        </authorList>
    </citation>
    <scope>NUCLEOTIDE SEQUENCE</scope>
    <source>
        <strain evidence="3">CIP 102891</strain>
    </source>
</reference>
<dbReference type="InterPro" id="IPR000595">
    <property type="entry name" value="cNMP-bd_dom"/>
</dbReference>
<dbReference type="eggNOG" id="COG0664">
    <property type="taxonomic scope" value="Bacteria"/>
</dbReference>
<dbReference type="OrthoDB" id="9798104at2"/>
<dbReference type="Pfam" id="PF00027">
    <property type="entry name" value="cNMP_binding"/>
    <property type="match status" value="1"/>
</dbReference>
<dbReference type="InterPro" id="IPR014710">
    <property type="entry name" value="RmlC-like_jellyroll"/>
</dbReference>
<evidence type="ECO:0000259" key="1">
    <source>
        <dbReference type="Pfam" id="PF00027"/>
    </source>
</evidence>
<evidence type="ECO:0000313" key="2">
    <source>
        <dbReference type="EMBL" id="EEX94941.1"/>
    </source>
</evidence>
<proteinExistence type="predicted"/>
<reference evidence="3 4" key="3">
    <citation type="journal article" date="2012" name="Int. J. Syst. Evol. Microbiol.">
        <title>Vibrio caribbeanicus sp. nov., isolated from the marine sponge Scleritoderma cyanea.</title>
        <authorList>
            <person name="Hoffmann M."/>
            <person name="Monday S.R."/>
            <person name="Allard M.W."/>
            <person name="Strain E.A."/>
            <person name="Whittaker P."/>
            <person name="Naum M."/>
            <person name="McCarthy P.J."/>
            <person name="Lopez J.V."/>
            <person name="Fischer M."/>
            <person name="Brown E.W."/>
        </authorList>
    </citation>
    <scope>NUCLEOTIDE SEQUENCE [LARGE SCALE GENOMIC DNA]</scope>
    <source>
        <strain evidence="3">CIP 102891</strain>
        <strain evidence="4">CIP 102891 / ATCC 33934</strain>
    </source>
</reference>
<dbReference type="PATRIC" id="fig|675816.5.peg.1436"/>
<protein>
    <submittedName>
        <fullName evidence="2">cAMP-binding protein</fullName>
    </submittedName>
</protein>
<evidence type="ECO:0000313" key="4">
    <source>
        <dbReference type="Proteomes" id="UP000002817"/>
    </source>
</evidence>
<comment type="caution">
    <text evidence="3">The sequence shown here is derived from an EMBL/GenBank/DDBJ whole genome shotgun (WGS) entry which is preliminary data.</text>
</comment>
<name>C9QCU0_VIBOR</name>
<dbReference type="STRING" id="675816.VIA_000404"/>
<dbReference type="Proteomes" id="UP000002817">
    <property type="component" value="Unassembled WGS sequence"/>
</dbReference>
<dbReference type="Proteomes" id="UP000003515">
    <property type="component" value="Unassembled WGS sequence"/>
</dbReference>
<evidence type="ECO:0000313" key="5">
    <source>
        <dbReference type="Proteomes" id="UP000003515"/>
    </source>
</evidence>
<dbReference type="AlphaFoldDB" id="C9QCU0"/>
<dbReference type="Gene3D" id="2.60.120.10">
    <property type="entry name" value="Jelly Rolls"/>
    <property type="match status" value="1"/>
</dbReference>
<reference evidence="2 5" key="1">
    <citation type="submission" date="2009-10" db="EMBL/GenBank/DDBJ databases">
        <authorList>
            <consortium name="Los Alamos National Laboratory (LANL)"/>
            <consortium name="National Microbial Pathogen Data Resource (NMPDR)"/>
            <person name="Munk A.C."/>
            <person name="Chertkov O."/>
            <person name="Tapia R."/>
            <person name="Green L."/>
            <person name="Rogers Y."/>
            <person name="Detter J.C."/>
            <person name="Bruce D."/>
            <person name="Brettin T.S."/>
            <person name="Colwell R.R."/>
            <person name="Huq A."/>
            <person name="Grim C.J."/>
            <person name="Hasan N.A."/>
            <person name="Bartels D."/>
            <person name="Vonstein V."/>
        </authorList>
    </citation>
    <scope>NUCLEOTIDE SEQUENCE [LARGE SCALE GENOMIC DNA]</scope>
    <source>
        <strain evidence="2 5">CIP 102891</strain>
    </source>
</reference>
<accession>C9QCU0</accession>